<feature type="region of interest" description="Disordered" evidence="2">
    <location>
        <begin position="254"/>
        <end position="289"/>
    </location>
</feature>
<evidence type="ECO:0000313" key="3">
    <source>
        <dbReference type="EMBL" id="CAE8616083.1"/>
    </source>
</evidence>
<keyword evidence="4" id="KW-1185">Reference proteome</keyword>
<keyword evidence="1" id="KW-0853">WD repeat</keyword>
<protein>
    <submittedName>
        <fullName evidence="3">Uncharacterized protein</fullName>
    </submittedName>
</protein>
<evidence type="ECO:0000256" key="2">
    <source>
        <dbReference type="SAM" id="MobiDB-lite"/>
    </source>
</evidence>
<feature type="repeat" description="WD" evidence="1">
    <location>
        <begin position="157"/>
        <end position="193"/>
    </location>
</feature>
<accession>A0A813FZR7</accession>
<sequence length="289" mass="30983">MRVIDVHSRELVCGGRLLKRLRSEMDYLSSGFLDDERDRAFIGTSGGDLFILDISRNPPNFLHTVDMIEKPIAGMCLAKETLLVAHCDCISVLSLESKGQERRTSRLGSLRSKHLHEAEATILSLAAAPHRDLVFGGFSDGSVAIWAARECEAVLVVRAHQCDVTQLAWVEDVPWGPSLYTGGGDGKVTTWKLVGSPEDYVLWAPAGGHAPSVLDRPPPLKGSNAPAPTTLGSASLSAFDPTFDATFGGGSSLGGSSDVFGGQQRRVNPQALKGEEESDSDNDIIDAFH</sequence>
<reference evidence="3" key="1">
    <citation type="submission" date="2021-02" db="EMBL/GenBank/DDBJ databases">
        <authorList>
            <person name="Dougan E. K."/>
            <person name="Rhodes N."/>
            <person name="Thang M."/>
            <person name="Chan C."/>
        </authorList>
    </citation>
    <scope>NUCLEOTIDE SEQUENCE</scope>
</reference>
<dbReference type="Proteomes" id="UP000654075">
    <property type="component" value="Unassembled WGS sequence"/>
</dbReference>
<proteinExistence type="predicted"/>
<dbReference type="Gene3D" id="2.130.10.10">
    <property type="entry name" value="YVTN repeat-like/Quinoprotein amine dehydrogenase"/>
    <property type="match status" value="1"/>
</dbReference>
<dbReference type="AlphaFoldDB" id="A0A813FZR7"/>
<feature type="compositionally biased region" description="Acidic residues" evidence="2">
    <location>
        <begin position="276"/>
        <end position="289"/>
    </location>
</feature>
<dbReference type="Pfam" id="PF00400">
    <property type="entry name" value="WD40"/>
    <property type="match status" value="1"/>
</dbReference>
<gene>
    <name evidence="3" type="ORF">PGLA1383_LOCUS33788</name>
</gene>
<dbReference type="InterPro" id="IPR001680">
    <property type="entry name" value="WD40_rpt"/>
</dbReference>
<evidence type="ECO:0000256" key="1">
    <source>
        <dbReference type="PROSITE-ProRule" id="PRU00221"/>
    </source>
</evidence>
<comment type="caution">
    <text evidence="3">The sequence shown here is derived from an EMBL/GenBank/DDBJ whole genome shotgun (WGS) entry which is preliminary data.</text>
</comment>
<dbReference type="InterPro" id="IPR015943">
    <property type="entry name" value="WD40/YVTN_repeat-like_dom_sf"/>
</dbReference>
<dbReference type="SMART" id="SM00320">
    <property type="entry name" value="WD40"/>
    <property type="match status" value="2"/>
</dbReference>
<evidence type="ECO:0000313" key="4">
    <source>
        <dbReference type="Proteomes" id="UP000654075"/>
    </source>
</evidence>
<dbReference type="SUPFAM" id="SSF50978">
    <property type="entry name" value="WD40 repeat-like"/>
    <property type="match status" value="1"/>
</dbReference>
<dbReference type="InterPro" id="IPR036322">
    <property type="entry name" value="WD40_repeat_dom_sf"/>
</dbReference>
<dbReference type="EMBL" id="CAJNNV010025788">
    <property type="protein sequence ID" value="CAE8616083.1"/>
    <property type="molecule type" value="Genomic_DNA"/>
</dbReference>
<dbReference type="PROSITE" id="PS50082">
    <property type="entry name" value="WD_REPEATS_2"/>
    <property type="match status" value="1"/>
</dbReference>
<organism evidence="3 4">
    <name type="scientific">Polarella glacialis</name>
    <name type="common">Dinoflagellate</name>
    <dbReference type="NCBI Taxonomy" id="89957"/>
    <lineage>
        <taxon>Eukaryota</taxon>
        <taxon>Sar</taxon>
        <taxon>Alveolata</taxon>
        <taxon>Dinophyceae</taxon>
        <taxon>Suessiales</taxon>
        <taxon>Suessiaceae</taxon>
        <taxon>Polarella</taxon>
    </lineage>
</organism>
<name>A0A813FZR7_POLGL</name>